<evidence type="ECO:0000313" key="2">
    <source>
        <dbReference type="Proteomes" id="UP000270094"/>
    </source>
</evidence>
<gene>
    <name evidence="1" type="ORF">SVUK_LOCUS1037</name>
</gene>
<proteinExistence type="predicted"/>
<protein>
    <submittedName>
        <fullName evidence="1">Uncharacterized protein</fullName>
    </submittedName>
</protein>
<name>A0A3P7IH05_STRVU</name>
<evidence type="ECO:0000313" key="1">
    <source>
        <dbReference type="EMBL" id="VDM66039.1"/>
    </source>
</evidence>
<reference evidence="1 2" key="1">
    <citation type="submission" date="2018-11" db="EMBL/GenBank/DDBJ databases">
        <authorList>
            <consortium name="Pathogen Informatics"/>
        </authorList>
    </citation>
    <scope>NUCLEOTIDE SEQUENCE [LARGE SCALE GENOMIC DNA]</scope>
</reference>
<sequence length="38" mass="4380">MSIDMAHSRSRGWLLGLDCGAYFSREYVVVFLQWDNGV</sequence>
<dbReference type="Proteomes" id="UP000270094">
    <property type="component" value="Unassembled WGS sequence"/>
</dbReference>
<keyword evidence="2" id="KW-1185">Reference proteome</keyword>
<accession>A0A3P7IH05</accession>
<dbReference type="AlphaFoldDB" id="A0A3P7IH05"/>
<dbReference type="EMBL" id="UYYB01001941">
    <property type="protein sequence ID" value="VDM66039.1"/>
    <property type="molecule type" value="Genomic_DNA"/>
</dbReference>
<organism evidence="1 2">
    <name type="scientific">Strongylus vulgaris</name>
    <name type="common">Blood worm</name>
    <dbReference type="NCBI Taxonomy" id="40348"/>
    <lineage>
        <taxon>Eukaryota</taxon>
        <taxon>Metazoa</taxon>
        <taxon>Ecdysozoa</taxon>
        <taxon>Nematoda</taxon>
        <taxon>Chromadorea</taxon>
        <taxon>Rhabditida</taxon>
        <taxon>Rhabditina</taxon>
        <taxon>Rhabditomorpha</taxon>
        <taxon>Strongyloidea</taxon>
        <taxon>Strongylidae</taxon>
        <taxon>Strongylus</taxon>
    </lineage>
</organism>